<comment type="similarity">
    <text evidence="2">Belongs to the band 7/mec-2 family.</text>
</comment>
<comment type="caution">
    <text evidence="4">The sequence shown here is derived from an EMBL/GenBank/DDBJ whole genome shotgun (WGS) entry which is preliminary data.</text>
</comment>
<dbReference type="RefSeq" id="WP_371842532.1">
    <property type="nucleotide sequence ID" value="NZ_JBGMEL010000002.1"/>
</dbReference>
<dbReference type="CDD" id="cd13438">
    <property type="entry name" value="SPFH_eoslipins_u2"/>
    <property type="match status" value="1"/>
</dbReference>
<gene>
    <name evidence="4" type="ORF">ACCI51_02915</name>
</gene>
<dbReference type="Proteomes" id="UP001569414">
    <property type="component" value="Unassembled WGS sequence"/>
</dbReference>
<sequence>MKSFFKLWKIVNVADSERALLFRRSRFDAVLPPGRHRISLLSGDVRVETYDVAEVNFDAIKAKFLLDNYGEILGEYVKSYELSDHQVGLFYRDGHLVDILPPGTFRAVWKGGKVVRVGIVDIAKEYTVDEKVLTLLGRGVRAGQMRIAAQAISYNEIPNEHVGLLVVNGKLKKILQPGSYGFWKYNRSIAVKLLDMRLQTIQVSAQEILTKDRISLRINLSGNFRITQPQKVALKLNDYKNFIYRELQFSLREAVGTQTLDSLLADKDRLNIVIATDIRERLAENGIDIASVGVKDIILPGDMKMILSQVAETHKESEANLLTPLEETKAVCSLQNTAKVMDGGPVLPHLKELESLKKISACIDKASVHDGLDGEFIDSVKLRPTA</sequence>
<organism evidence="4 5">
    <name type="scientific">Microbulbifer echini</name>
    <dbReference type="NCBI Taxonomy" id="1529067"/>
    <lineage>
        <taxon>Bacteria</taxon>
        <taxon>Pseudomonadati</taxon>
        <taxon>Pseudomonadota</taxon>
        <taxon>Gammaproteobacteria</taxon>
        <taxon>Cellvibrionales</taxon>
        <taxon>Microbulbiferaceae</taxon>
        <taxon>Microbulbifer</taxon>
    </lineage>
</organism>
<dbReference type="Gene3D" id="3.30.479.30">
    <property type="entry name" value="Band 7 domain"/>
    <property type="match status" value="1"/>
</dbReference>
<feature type="domain" description="Band 7" evidence="3">
    <location>
        <begin position="152"/>
        <end position="311"/>
    </location>
</feature>
<evidence type="ECO:0000256" key="2">
    <source>
        <dbReference type="ARBA" id="ARBA00008164"/>
    </source>
</evidence>
<accession>A0ABV4NKE5</accession>
<name>A0ABV4NKE5_9GAMM</name>
<dbReference type="InterPro" id="IPR001107">
    <property type="entry name" value="Band_7"/>
</dbReference>
<proteinExistence type="inferred from homology"/>
<dbReference type="SUPFAM" id="SSF117892">
    <property type="entry name" value="Band 7/SPFH domain"/>
    <property type="match status" value="1"/>
</dbReference>
<dbReference type="InterPro" id="IPR043202">
    <property type="entry name" value="Band-7_stomatin-like"/>
</dbReference>
<reference evidence="4 5" key="1">
    <citation type="submission" date="2024-08" db="EMBL/GenBank/DDBJ databases">
        <authorList>
            <person name="Ishaq N."/>
        </authorList>
    </citation>
    <scope>NUCLEOTIDE SEQUENCE [LARGE SCALE GENOMIC DNA]</scope>
    <source>
        <strain evidence="4 5">JCM 30400</strain>
    </source>
</reference>
<dbReference type="EMBL" id="JBGMEL010000002">
    <property type="protein sequence ID" value="MFA0789481.1"/>
    <property type="molecule type" value="Genomic_DNA"/>
</dbReference>
<dbReference type="PANTHER" id="PTHR10264">
    <property type="entry name" value="BAND 7 PROTEIN-RELATED"/>
    <property type="match status" value="1"/>
</dbReference>
<keyword evidence="5" id="KW-1185">Reference proteome</keyword>
<dbReference type="PANTHER" id="PTHR10264:SF83">
    <property type="entry name" value="BLL5629 PROTEIN"/>
    <property type="match status" value="1"/>
</dbReference>
<evidence type="ECO:0000313" key="5">
    <source>
        <dbReference type="Proteomes" id="UP001569414"/>
    </source>
</evidence>
<comment type="subcellular location">
    <subcellularLocation>
        <location evidence="1">Membrane</location>
        <topology evidence="1">Single-pass membrane protein</topology>
    </subcellularLocation>
</comment>
<evidence type="ECO:0000256" key="1">
    <source>
        <dbReference type="ARBA" id="ARBA00004167"/>
    </source>
</evidence>
<dbReference type="InterPro" id="IPR036013">
    <property type="entry name" value="Band_7/SPFH_dom_sf"/>
</dbReference>
<dbReference type="SMART" id="SM00244">
    <property type="entry name" value="PHB"/>
    <property type="match status" value="1"/>
</dbReference>
<evidence type="ECO:0000259" key="3">
    <source>
        <dbReference type="SMART" id="SM00244"/>
    </source>
</evidence>
<dbReference type="Pfam" id="PF01145">
    <property type="entry name" value="Band_7"/>
    <property type="match status" value="1"/>
</dbReference>
<evidence type="ECO:0000313" key="4">
    <source>
        <dbReference type="EMBL" id="MFA0789481.1"/>
    </source>
</evidence>
<protein>
    <submittedName>
        <fullName evidence="4">Slipin family protein</fullName>
    </submittedName>
</protein>